<comment type="caution">
    <text evidence="8">The sequence shown here is derived from an EMBL/GenBank/DDBJ whole genome shotgun (WGS) entry which is preliminary data.</text>
</comment>
<dbReference type="InParanoid" id="A0A2R5G813"/>
<evidence type="ECO:0000313" key="9">
    <source>
        <dbReference type="Proteomes" id="UP000241890"/>
    </source>
</evidence>
<dbReference type="PROSITE" id="PS50922">
    <property type="entry name" value="TLC"/>
    <property type="match status" value="1"/>
</dbReference>
<dbReference type="PANTHER" id="PTHR13439">
    <property type="entry name" value="CT120 PROTEIN"/>
    <property type="match status" value="1"/>
</dbReference>
<evidence type="ECO:0000256" key="1">
    <source>
        <dbReference type="ARBA" id="ARBA00004141"/>
    </source>
</evidence>
<evidence type="ECO:0000256" key="4">
    <source>
        <dbReference type="ARBA" id="ARBA00023136"/>
    </source>
</evidence>
<feature type="domain" description="TLC" evidence="7">
    <location>
        <begin position="11"/>
        <end position="220"/>
    </location>
</feature>
<evidence type="ECO:0000256" key="3">
    <source>
        <dbReference type="ARBA" id="ARBA00022989"/>
    </source>
</evidence>
<comment type="subcellular location">
    <subcellularLocation>
        <location evidence="1">Membrane</location>
        <topology evidence="1">Multi-pass membrane protein</topology>
    </subcellularLocation>
</comment>
<name>A0A2R5G813_9STRA</name>
<dbReference type="PANTHER" id="PTHR13439:SF0">
    <property type="entry name" value="TOPOISOMERASE I DAMAGE AFFECTED PROTEIN 4"/>
    <property type="match status" value="1"/>
</dbReference>
<accession>A0A2R5G813</accession>
<dbReference type="OrthoDB" id="190120at2759"/>
<evidence type="ECO:0000256" key="6">
    <source>
        <dbReference type="SAM" id="Phobius"/>
    </source>
</evidence>
<dbReference type="EMBL" id="BEYU01000021">
    <property type="protein sequence ID" value="GBG26459.1"/>
    <property type="molecule type" value="Genomic_DNA"/>
</dbReference>
<dbReference type="AlphaFoldDB" id="A0A2R5G813"/>
<evidence type="ECO:0000259" key="7">
    <source>
        <dbReference type="PROSITE" id="PS50922"/>
    </source>
</evidence>
<keyword evidence="2 5" id="KW-0812">Transmembrane</keyword>
<organism evidence="8 9">
    <name type="scientific">Hondaea fermentalgiana</name>
    <dbReference type="NCBI Taxonomy" id="2315210"/>
    <lineage>
        <taxon>Eukaryota</taxon>
        <taxon>Sar</taxon>
        <taxon>Stramenopiles</taxon>
        <taxon>Bigyra</taxon>
        <taxon>Labyrinthulomycetes</taxon>
        <taxon>Thraustochytrida</taxon>
        <taxon>Thraustochytriidae</taxon>
        <taxon>Hondaea</taxon>
    </lineage>
</organism>
<sequence length="232" mass="26137">MTLTGLMHLLVPFGLSERTSATLLHAIVVCLNALTVALGKDNEVLSADRIYGSTELSRWTNAFACGYFLYDFFVVLFHLPIDLKFLLHAVVCGLAFWYAQAPLFQYYTTRFLLFELSTPFLNLKNCAHALDWPSSWKDIIDKLFSAAFVGCRLIYGLPMSFEFVAFLWDLLSKQRNPETHTVALPSPAMLTFCIFAITSMSGLNVVWTLLAAFGKNPTEHEVEDENDGKKET</sequence>
<evidence type="ECO:0000256" key="5">
    <source>
        <dbReference type="PROSITE-ProRule" id="PRU00205"/>
    </source>
</evidence>
<dbReference type="GO" id="GO:0055088">
    <property type="term" value="P:lipid homeostasis"/>
    <property type="evidence" value="ECO:0007669"/>
    <property type="project" value="TreeGrafter"/>
</dbReference>
<feature type="transmembrane region" description="Helical" evidence="6">
    <location>
        <begin position="85"/>
        <end position="104"/>
    </location>
</feature>
<evidence type="ECO:0000313" key="8">
    <source>
        <dbReference type="EMBL" id="GBG26459.1"/>
    </source>
</evidence>
<gene>
    <name evidence="8" type="ORF">FCC1311_026802</name>
</gene>
<dbReference type="InterPro" id="IPR006634">
    <property type="entry name" value="TLC-dom"/>
</dbReference>
<dbReference type="Proteomes" id="UP000241890">
    <property type="component" value="Unassembled WGS sequence"/>
</dbReference>
<feature type="transmembrane region" description="Helical" evidence="6">
    <location>
        <begin position="20"/>
        <end position="38"/>
    </location>
</feature>
<feature type="transmembrane region" description="Helical" evidence="6">
    <location>
        <begin position="188"/>
        <end position="210"/>
    </location>
</feature>
<reference evidence="8 9" key="1">
    <citation type="submission" date="2017-12" db="EMBL/GenBank/DDBJ databases">
        <title>Sequencing, de novo assembly and annotation of complete genome of a new Thraustochytrid species, strain FCC1311.</title>
        <authorList>
            <person name="Sedici K."/>
            <person name="Godart F."/>
            <person name="Aiese Cigliano R."/>
            <person name="Sanseverino W."/>
            <person name="Barakat M."/>
            <person name="Ortet P."/>
            <person name="Marechal E."/>
            <person name="Cagnac O."/>
            <person name="Amato A."/>
        </authorList>
    </citation>
    <scope>NUCLEOTIDE SEQUENCE [LARGE SCALE GENOMIC DNA]</scope>
</reference>
<feature type="transmembrane region" description="Helical" evidence="6">
    <location>
        <begin position="59"/>
        <end position="79"/>
    </location>
</feature>
<protein>
    <submittedName>
        <fullName evidence="8">Transmembrane protein 56</fullName>
    </submittedName>
</protein>
<proteinExistence type="predicted"/>
<dbReference type="GO" id="GO:0005783">
    <property type="term" value="C:endoplasmic reticulum"/>
    <property type="evidence" value="ECO:0007669"/>
    <property type="project" value="TreeGrafter"/>
</dbReference>
<dbReference type="SMART" id="SM00724">
    <property type="entry name" value="TLC"/>
    <property type="match status" value="1"/>
</dbReference>
<dbReference type="Pfam" id="PF03798">
    <property type="entry name" value="TRAM_LAG1_CLN8"/>
    <property type="match status" value="1"/>
</dbReference>
<keyword evidence="4 5" id="KW-0472">Membrane</keyword>
<keyword evidence="3 6" id="KW-1133">Transmembrane helix</keyword>
<dbReference type="GO" id="GO:0016020">
    <property type="term" value="C:membrane"/>
    <property type="evidence" value="ECO:0007669"/>
    <property type="project" value="UniProtKB-SubCell"/>
</dbReference>
<dbReference type="InterPro" id="IPR050846">
    <property type="entry name" value="TLCD"/>
</dbReference>
<keyword evidence="9" id="KW-1185">Reference proteome</keyword>
<feature type="transmembrane region" description="Helical" evidence="6">
    <location>
        <begin position="143"/>
        <end position="168"/>
    </location>
</feature>
<evidence type="ECO:0000256" key="2">
    <source>
        <dbReference type="ARBA" id="ARBA00022692"/>
    </source>
</evidence>